<accession>S4PTD7</accession>
<evidence type="ECO:0000256" key="1">
    <source>
        <dbReference type="SAM" id="Phobius"/>
    </source>
</evidence>
<reference evidence="2" key="1">
    <citation type="journal article" date="2013" name="BMC Genomics">
        <title>Unscrambling butterfly oogenesis.</title>
        <authorList>
            <person name="Carter J.M."/>
            <person name="Baker S.C."/>
            <person name="Pink R."/>
            <person name="Carter D.R."/>
            <person name="Collins A."/>
            <person name="Tomlin J."/>
            <person name="Gibbs M."/>
            <person name="Breuker C.J."/>
        </authorList>
    </citation>
    <scope>NUCLEOTIDE SEQUENCE</scope>
    <source>
        <tissue evidence="2">Ovary</tissue>
    </source>
</reference>
<keyword evidence="1" id="KW-0812">Transmembrane</keyword>
<protein>
    <submittedName>
        <fullName evidence="2">Uncharacterized protein</fullName>
    </submittedName>
</protein>
<dbReference type="EMBL" id="GAIX01012218">
    <property type="protein sequence ID" value="JAA80342.1"/>
    <property type="molecule type" value="Transcribed_RNA"/>
</dbReference>
<organism evidence="2">
    <name type="scientific">Pararge aegeria</name>
    <name type="common">speckled wood butterfly</name>
    <dbReference type="NCBI Taxonomy" id="116150"/>
    <lineage>
        <taxon>Eukaryota</taxon>
        <taxon>Metazoa</taxon>
        <taxon>Ecdysozoa</taxon>
        <taxon>Arthropoda</taxon>
        <taxon>Hexapoda</taxon>
        <taxon>Insecta</taxon>
        <taxon>Pterygota</taxon>
        <taxon>Neoptera</taxon>
        <taxon>Endopterygota</taxon>
        <taxon>Lepidoptera</taxon>
        <taxon>Glossata</taxon>
        <taxon>Ditrysia</taxon>
        <taxon>Papilionoidea</taxon>
        <taxon>Nymphalidae</taxon>
        <taxon>Satyrinae</taxon>
        <taxon>Satyrini</taxon>
        <taxon>Parargina</taxon>
        <taxon>Pararge</taxon>
    </lineage>
</organism>
<keyword evidence="1" id="KW-1133">Transmembrane helix</keyword>
<keyword evidence="1" id="KW-0472">Membrane</keyword>
<reference evidence="2" key="2">
    <citation type="submission" date="2013-05" db="EMBL/GenBank/DDBJ databases">
        <authorList>
            <person name="Carter J.-M."/>
            <person name="Baker S.C."/>
            <person name="Pink R."/>
            <person name="Carter D.R.F."/>
            <person name="Collins A."/>
            <person name="Tomlin J."/>
            <person name="Gibbs M."/>
            <person name="Breuker C.J."/>
        </authorList>
    </citation>
    <scope>NUCLEOTIDE SEQUENCE</scope>
    <source>
        <tissue evidence="2">Ovary</tissue>
    </source>
</reference>
<proteinExistence type="predicted"/>
<dbReference type="AlphaFoldDB" id="S4PTD7"/>
<evidence type="ECO:0000313" key="2">
    <source>
        <dbReference type="EMBL" id="JAA80342.1"/>
    </source>
</evidence>
<sequence length="77" mass="9488">MFVLSLPQYTQNKLFFLHRPSFSFSLFCGIFTLTKFSYKCFLKLSYFKRHPKFTVQRLIHFVWHVWLDLFCETLRVL</sequence>
<feature type="transmembrane region" description="Helical" evidence="1">
    <location>
        <begin position="20"/>
        <end position="38"/>
    </location>
</feature>
<name>S4PTD7_9NEOP</name>